<proteinExistence type="predicted"/>
<name>E6VS48_PSEA9</name>
<dbReference type="KEGG" id="das:Daes_2086"/>
<dbReference type="Pfam" id="PF17680">
    <property type="entry name" value="FlgO"/>
    <property type="match status" value="1"/>
</dbReference>
<protein>
    <recommendedName>
        <fullName evidence="3">FlgO domain-containing protein</fullName>
    </recommendedName>
</protein>
<dbReference type="OrthoDB" id="5451319at2"/>
<dbReference type="Proteomes" id="UP000002191">
    <property type="component" value="Chromosome"/>
</dbReference>
<evidence type="ECO:0000259" key="3">
    <source>
        <dbReference type="Pfam" id="PF17680"/>
    </source>
</evidence>
<reference evidence="5" key="1">
    <citation type="submission" date="2010-12" db="EMBL/GenBank/DDBJ databases">
        <title>Complete sequence of Desulfovibrio aespoeensis Aspo-2.</title>
        <authorList>
            <consortium name="US DOE Joint Genome Institute"/>
            <person name="Lucas S."/>
            <person name="Copeland A."/>
            <person name="Lapidus A."/>
            <person name="Cheng J.-F."/>
            <person name="Goodwin L."/>
            <person name="Pitluck S."/>
            <person name="Chertkov O."/>
            <person name="Misra M."/>
            <person name="Detter J.C."/>
            <person name="Han C."/>
            <person name="Tapia R."/>
            <person name="Land M."/>
            <person name="Hauser L."/>
            <person name="Kyrpides N."/>
            <person name="Ivanova N."/>
            <person name="Ovchinnikova G."/>
            <person name="Pedersen K."/>
            <person name="Jagevall S."/>
            <person name="Hazen T."/>
            <person name="Woyke T."/>
        </authorList>
    </citation>
    <scope>NUCLEOTIDE SEQUENCE [LARGE SCALE GENOMIC DNA]</scope>
    <source>
        <strain evidence="5">ATCC 700646 / DSM 10631 / Aspo-2</strain>
    </source>
</reference>
<feature type="domain" description="FlgO" evidence="3">
    <location>
        <begin position="62"/>
        <end position="194"/>
    </location>
</feature>
<dbReference type="EMBL" id="CP002431">
    <property type="protein sequence ID" value="ADU63093.1"/>
    <property type="molecule type" value="Genomic_DNA"/>
</dbReference>
<feature type="chain" id="PRO_5003211263" description="FlgO domain-containing protein" evidence="2">
    <location>
        <begin position="20"/>
        <end position="221"/>
    </location>
</feature>
<dbReference type="InterPro" id="IPR041215">
    <property type="entry name" value="FlgO_dom"/>
</dbReference>
<dbReference type="eggNOG" id="ENOG50303IF">
    <property type="taxonomic scope" value="Bacteria"/>
</dbReference>
<evidence type="ECO:0000313" key="4">
    <source>
        <dbReference type="EMBL" id="ADU63093.1"/>
    </source>
</evidence>
<feature type="signal peptide" evidence="2">
    <location>
        <begin position="1"/>
        <end position="19"/>
    </location>
</feature>
<reference evidence="4 5" key="2">
    <citation type="journal article" date="2014" name="Genome Announc.">
        <title>Complete Genome Sequence of the Subsurface, Mesophilic Sulfate-Reducing Bacterium Desulfovibrio aespoeensis Aspo-2.</title>
        <authorList>
            <person name="Pedersen K."/>
            <person name="Bengtsson A."/>
            <person name="Edlund J."/>
            <person name="Rabe L."/>
            <person name="Hazen T."/>
            <person name="Chakraborty R."/>
            <person name="Goodwin L."/>
            <person name="Shapiro N."/>
        </authorList>
    </citation>
    <scope>NUCLEOTIDE SEQUENCE [LARGE SCALE GENOMIC DNA]</scope>
    <source>
        <strain evidence="5">ATCC 700646 / DSM 10631 / Aspo-2</strain>
    </source>
</reference>
<dbReference type="STRING" id="643562.Daes_2086"/>
<evidence type="ECO:0000313" key="5">
    <source>
        <dbReference type="Proteomes" id="UP000002191"/>
    </source>
</evidence>
<accession>E6VS48</accession>
<organism evidence="4 5">
    <name type="scientific">Pseudodesulfovibrio aespoeensis (strain ATCC 700646 / DSM 10631 / Aspo-2)</name>
    <name type="common">Desulfovibrio aespoeensis</name>
    <dbReference type="NCBI Taxonomy" id="643562"/>
    <lineage>
        <taxon>Bacteria</taxon>
        <taxon>Pseudomonadati</taxon>
        <taxon>Thermodesulfobacteriota</taxon>
        <taxon>Desulfovibrionia</taxon>
        <taxon>Desulfovibrionales</taxon>
        <taxon>Desulfovibrionaceae</taxon>
    </lineage>
</organism>
<keyword evidence="2" id="KW-0732">Signal</keyword>
<dbReference type="PROSITE" id="PS51257">
    <property type="entry name" value="PROKAR_LIPOPROTEIN"/>
    <property type="match status" value="1"/>
</dbReference>
<dbReference type="HOGENOM" id="CLU_1254274_0_0_7"/>
<dbReference type="AlphaFoldDB" id="E6VS48"/>
<evidence type="ECO:0000256" key="1">
    <source>
        <dbReference type="SAM" id="MobiDB-lite"/>
    </source>
</evidence>
<gene>
    <name evidence="4" type="ordered locus">Daes_2086</name>
</gene>
<keyword evidence="5" id="KW-1185">Reference proteome</keyword>
<sequence length="221" mass="24554" precursor="true">MIKTPLIFLALSFILAAQGCGNRFWEDTKRKSSNTYDYVFDTAPTTRSFHDQAAVPIEEINYQAANVLYSNVGKYELSSRSPVYAKRFSNRDNPEDTAIFGTVVMEQVVDRLVQRGLVITGGDPKPADYSLPTGVDPEKYARPTTGSLDNLPPRAAMLSGAYVIGDNFVYLSAKITRLDDRAVISAHTWTIPVTDNVRQLLPQLRRDDGLEPSVKTSFDTP</sequence>
<feature type="region of interest" description="Disordered" evidence="1">
    <location>
        <begin position="128"/>
        <end position="147"/>
    </location>
</feature>
<evidence type="ECO:0000256" key="2">
    <source>
        <dbReference type="SAM" id="SignalP"/>
    </source>
</evidence>